<keyword evidence="3" id="KW-1185">Reference proteome</keyword>
<dbReference type="AlphaFoldDB" id="A0A9J6ZSS2"/>
<evidence type="ECO:0000259" key="1">
    <source>
        <dbReference type="PROSITE" id="PS50943"/>
    </source>
</evidence>
<dbReference type="GO" id="GO:0003677">
    <property type="term" value="F:DNA binding"/>
    <property type="evidence" value="ECO:0007669"/>
    <property type="project" value="InterPro"/>
</dbReference>
<dbReference type="CDD" id="cd00093">
    <property type="entry name" value="HTH_XRE"/>
    <property type="match status" value="1"/>
</dbReference>
<reference evidence="2" key="1">
    <citation type="submission" date="2022-05" db="EMBL/GenBank/DDBJ databases">
        <authorList>
            <person name="Sun X."/>
        </authorList>
    </citation>
    <scope>NUCLEOTIDE SEQUENCE</scope>
    <source>
        <strain evidence="2">Ai-910</strain>
    </source>
</reference>
<name>A0A9J6ZSS2_9BACT</name>
<dbReference type="SUPFAM" id="SSF47413">
    <property type="entry name" value="lambda repressor-like DNA-binding domains"/>
    <property type="match status" value="1"/>
</dbReference>
<organism evidence="2 3">
    <name type="scientific">Xiashengella succiniciproducens</name>
    <dbReference type="NCBI Taxonomy" id="2949635"/>
    <lineage>
        <taxon>Bacteria</taxon>
        <taxon>Pseudomonadati</taxon>
        <taxon>Bacteroidota</taxon>
        <taxon>Bacteroidia</taxon>
        <taxon>Marinilabiliales</taxon>
        <taxon>Marinilabiliaceae</taxon>
        <taxon>Xiashengella</taxon>
    </lineage>
</organism>
<accession>A0A9J6ZSS2</accession>
<dbReference type="InterPro" id="IPR010982">
    <property type="entry name" value="Lambda_DNA-bd_dom_sf"/>
</dbReference>
<dbReference type="Gene3D" id="1.10.260.40">
    <property type="entry name" value="lambda repressor-like DNA-binding domains"/>
    <property type="match status" value="1"/>
</dbReference>
<dbReference type="RefSeq" id="WP_250725198.1">
    <property type="nucleotide sequence ID" value="NZ_CP098400.1"/>
</dbReference>
<dbReference type="Pfam" id="PF01381">
    <property type="entry name" value="HTH_3"/>
    <property type="match status" value="1"/>
</dbReference>
<evidence type="ECO:0000313" key="3">
    <source>
        <dbReference type="Proteomes" id="UP001056426"/>
    </source>
</evidence>
<reference evidence="2" key="2">
    <citation type="submission" date="2022-06" db="EMBL/GenBank/DDBJ databases">
        <title>Xiashengella guii gen. nov. sp. nov., a bacterium isolated form anaerobic digestion tank.</title>
        <authorList>
            <person name="Huang H."/>
        </authorList>
    </citation>
    <scope>NUCLEOTIDE SEQUENCE</scope>
    <source>
        <strain evidence="2">Ai-910</strain>
    </source>
</reference>
<feature type="domain" description="HTH cro/C1-type" evidence="1">
    <location>
        <begin position="43"/>
        <end position="97"/>
    </location>
</feature>
<proteinExistence type="predicted"/>
<protein>
    <submittedName>
        <fullName evidence="2">Helix-turn-helix domain-containing protein</fullName>
    </submittedName>
</protein>
<gene>
    <name evidence="2" type="ORF">M9189_05385</name>
</gene>
<dbReference type="KEGG" id="alkq:M9189_05385"/>
<dbReference type="Proteomes" id="UP001056426">
    <property type="component" value="Chromosome"/>
</dbReference>
<dbReference type="PROSITE" id="PS50943">
    <property type="entry name" value="HTH_CROC1"/>
    <property type="match status" value="1"/>
</dbReference>
<evidence type="ECO:0000313" key="2">
    <source>
        <dbReference type="EMBL" id="URW80783.1"/>
    </source>
</evidence>
<dbReference type="InterPro" id="IPR001387">
    <property type="entry name" value="Cro/C1-type_HTH"/>
</dbReference>
<dbReference type="SMART" id="SM00530">
    <property type="entry name" value="HTH_XRE"/>
    <property type="match status" value="1"/>
</dbReference>
<sequence length="145" mass="16724">MSTKLNKPNNLKEKFDALFNSIPEKDKLDIDAKVLMFRFLEIVEEEREKRDMNRKDLADILGVRPAFVSQLFNGNKLLNLVHMAKLQKAFGFEFEVRNGNAKVQIDDFIPKGDGKGVWVYKPFAKPDYEKKEVLPETGECFNIVA</sequence>
<dbReference type="EMBL" id="CP098400">
    <property type="protein sequence ID" value="URW80783.1"/>
    <property type="molecule type" value="Genomic_DNA"/>
</dbReference>